<dbReference type="AlphaFoldDB" id="A0A8X6YI54"/>
<protein>
    <submittedName>
        <fullName evidence="1">CCHC-type domain-containing protein</fullName>
    </submittedName>
</protein>
<proteinExistence type="predicted"/>
<dbReference type="OrthoDB" id="6433940at2759"/>
<dbReference type="Proteomes" id="UP000886998">
    <property type="component" value="Unassembled WGS sequence"/>
</dbReference>
<organism evidence="1 2">
    <name type="scientific">Trichonephila inaurata madagascariensis</name>
    <dbReference type="NCBI Taxonomy" id="2747483"/>
    <lineage>
        <taxon>Eukaryota</taxon>
        <taxon>Metazoa</taxon>
        <taxon>Ecdysozoa</taxon>
        <taxon>Arthropoda</taxon>
        <taxon>Chelicerata</taxon>
        <taxon>Arachnida</taxon>
        <taxon>Araneae</taxon>
        <taxon>Araneomorphae</taxon>
        <taxon>Entelegynae</taxon>
        <taxon>Araneoidea</taxon>
        <taxon>Nephilidae</taxon>
        <taxon>Trichonephila</taxon>
        <taxon>Trichonephila inaurata</taxon>
    </lineage>
</organism>
<sequence>MQYYAGGLSICEEMDISQLWRLVFCSEESCIPKESKEELRQTSIEHLRNVKFEERFLVSLPWLDSHLPLPDNFTLAFKAHCRVVFGISSSPFLLGSTIQYHLEKKLEEAKRGHGKYPECIAQKLMRSFYVDNCLASVQTQSELDRFIDVATEIMAERKFKRVGAL</sequence>
<reference evidence="1" key="1">
    <citation type="submission" date="2020-08" db="EMBL/GenBank/DDBJ databases">
        <title>Multicomponent nature underlies the extraordinary mechanical properties of spider dragline silk.</title>
        <authorList>
            <person name="Kono N."/>
            <person name="Nakamura H."/>
            <person name="Mori M."/>
            <person name="Yoshida Y."/>
            <person name="Ohtoshi R."/>
            <person name="Malay A.D."/>
            <person name="Moran D.A.P."/>
            <person name="Tomita M."/>
            <person name="Numata K."/>
            <person name="Arakawa K."/>
        </authorList>
    </citation>
    <scope>NUCLEOTIDE SEQUENCE</scope>
</reference>
<gene>
    <name evidence="1" type="primary">X975_12745</name>
    <name evidence="1" type="ORF">TNIN_491651</name>
</gene>
<name>A0A8X6YI54_9ARAC</name>
<dbReference type="EMBL" id="BMAV01019438">
    <property type="protein sequence ID" value="GFY72432.1"/>
    <property type="molecule type" value="Genomic_DNA"/>
</dbReference>
<evidence type="ECO:0000313" key="2">
    <source>
        <dbReference type="Proteomes" id="UP000886998"/>
    </source>
</evidence>
<accession>A0A8X6YI54</accession>
<comment type="caution">
    <text evidence="1">The sequence shown here is derived from an EMBL/GenBank/DDBJ whole genome shotgun (WGS) entry which is preliminary data.</text>
</comment>
<evidence type="ECO:0000313" key="1">
    <source>
        <dbReference type="EMBL" id="GFY72432.1"/>
    </source>
</evidence>
<keyword evidence="2" id="KW-1185">Reference proteome</keyword>